<proteinExistence type="predicted"/>
<organism evidence="1 2">
    <name type="scientific">Methylovulum psychrotolerans</name>
    <dbReference type="NCBI Taxonomy" id="1704499"/>
    <lineage>
        <taxon>Bacteria</taxon>
        <taxon>Pseudomonadati</taxon>
        <taxon>Pseudomonadota</taxon>
        <taxon>Gammaproteobacteria</taxon>
        <taxon>Methylococcales</taxon>
        <taxon>Methylococcaceae</taxon>
        <taxon>Methylovulum</taxon>
    </lineage>
</organism>
<dbReference type="RefSeq" id="WP_088621050.1">
    <property type="nucleotide sequence ID" value="NZ_CP022129.1"/>
</dbReference>
<protein>
    <submittedName>
        <fullName evidence="1">Uncharacterized protein</fullName>
    </submittedName>
</protein>
<dbReference type="AlphaFoldDB" id="A0A1Z4C3U7"/>
<sequence>MKHSFFLVIPKQRNDPQRLREFDEKILKQWIADLPIANPLLASRLVFDYISEMSTLKIPAPLRLDTLEQLRPSFLAIEEYLRSRLVKNAFPKEEGEKKALRFLVGLEREYTINYWCALKELSSQTSWFQGKYIGLAIQRSLKGLSEIVHSHLLMGLGVPDWVWLDLHSLYKMSLKLKKHTAQVAANDEVNPGIRTSSPEETYIEVILLALVDNKGLMQRELKLAYAFIQAVRGLVSLKPKPPAQPNPPCIILIDEDKPPSFNPVASDSESARLYVDFTALYQALDANKVLANAPESRFAALSMAGGPEDKWTLDFLDYLKQRWQGQPHESAPLFEDRLDRYVAIGLNNTCKLQTLNADDGGDEFLARSVSPRLLSCVFKQPGVVSIGNLVSFRKADTPINRRALGIIDSLIIEKDDGKLSFGVQLLTAQAIAVNYLPSLGSHYSGHHDGYKKGLFYQMKEPEPKSFLITDTFLLKSGDAVNLFVDHEEFHITLRNKKNIGLGYWQFECAKTQEKKPAEDA</sequence>
<accession>A0A1Z4C3U7</accession>
<gene>
    <name evidence="1" type="ORF">CEK71_20110</name>
</gene>
<name>A0A1Z4C3U7_9GAMM</name>
<dbReference type="OrthoDB" id="5724405at2"/>
<dbReference type="EMBL" id="CP022129">
    <property type="protein sequence ID" value="ASF48180.1"/>
    <property type="molecule type" value="Genomic_DNA"/>
</dbReference>
<keyword evidence="2" id="KW-1185">Reference proteome</keyword>
<evidence type="ECO:0000313" key="1">
    <source>
        <dbReference type="EMBL" id="ASF48180.1"/>
    </source>
</evidence>
<dbReference type="Proteomes" id="UP000197019">
    <property type="component" value="Chromosome"/>
</dbReference>
<reference evidence="1 2" key="1">
    <citation type="submission" date="2017-06" db="EMBL/GenBank/DDBJ databases">
        <title>Genome Sequencing of the methanotroph Methylovulum psychrotolerants str. HV10-M2 isolated from a high-altitude environment.</title>
        <authorList>
            <person name="Mateos-Rivera A."/>
        </authorList>
    </citation>
    <scope>NUCLEOTIDE SEQUENCE [LARGE SCALE GENOMIC DNA]</scope>
    <source>
        <strain evidence="1 2">HV10_M2</strain>
    </source>
</reference>
<dbReference type="KEGG" id="mpsy:CEK71_20110"/>
<evidence type="ECO:0000313" key="2">
    <source>
        <dbReference type="Proteomes" id="UP000197019"/>
    </source>
</evidence>